<dbReference type="AlphaFoldDB" id="C2BIN5"/>
<dbReference type="EMBL" id="ABYO01000283">
    <property type="protein sequence ID" value="EEI85287.1"/>
    <property type="molecule type" value="Genomic_DNA"/>
</dbReference>
<keyword evidence="2" id="KW-1185">Reference proteome</keyword>
<protein>
    <submittedName>
        <fullName evidence="1">Uncharacterized protein</fullName>
    </submittedName>
</protein>
<name>C2BIN5_9FIRM</name>
<evidence type="ECO:0000313" key="2">
    <source>
        <dbReference type="Proteomes" id="UP000005984"/>
    </source>
</evidence>
<organism evidence="1 2">
    <name type="scientific">Anaerococcus lactolyticus ATCC 51172</name>
    <dbReference type="NCBI Taxonomy" id="525254"/>
    <lineage>
        <taxon>Bacteria</taxon>
        <taxon>Bacillati</taxon>
        <taxon>Bacillota</taxon>
        <taxon>Tissierellia</taxon>
        <taxon>Tissierellales</taxon>
        <taxon>Peptoniphilaceae</taxon>
        <taxon>Anaerococcus</taxon>
    </lineage>
</organism>
<comment type="caution">
    <text evidence="1">The sequence shown here is derived from an EMBL/GenBank/DDBJ whole genome shotgun (WGS) entry which is preliminary data.</text>
</comment>
<reference evidence="1 2" key="1">
    <citation type="submission" date="2008-10" db="EMBL/GenBank/DDBJ databases">
        <authorList>
            <person name="Qin X."/>
            <person name="Bachman B."/>
            <person name="Battles P."/>
            <person name="Bell A."/>
            <person name="Bess C."/>
            <person name="Bickham C."/>
            <person name="Chaboub L."/>
            <person name="Chen D."/>
            <person name="Coyle M."/>
            <person name="Deiros D.R."/>
            <person name="Dinh H."/>
            <person name="Forbes L."/>
            <person name="Fowler G."/>
            <person name="Francisco L."/>
            <person name="Fu Q."/>
            <person name="Gubbala S."/>
            <person name="Hale W."/>
            <person name="Han Y."/>
            <person name="Hemphill L."/>
            <person name="Highlander S.K."/>
            <person name="Hirani K."/>
            <person name="Hogues M."/>
            <person name="Jackson L."/>
            <person name="Jakkamsetti A."/>
            <person name="Javaid M."/>
            <person name="Jiang H."/>
            <person name="Korchina V."/>
            <person name="Kovar C."/>
            <person name="Lara F."/>
            <person name="Lee S."/>
            <person name="Mata R."/>
            <person name="Mathew T."/>
            <person name="Moen C."/>
            <person name="Morales K."/>
            <person name="Munidasa M."/>
            <person name="Nazareth L."/>
            <person name="Ngo R."/>
            <person name="Nguyen L."/>
            <person name="Okwuonu G."/>
            <person name="Ongeri F."/>
            <person name="Patil S."/>
            <person name="Petrosino J."/>
            <person name="Pham C."/>
            <person name="Pham P."/>
            <person name="Pu L.-L."/>
            <person name="Puazo M."/>
            <person name="Raj R."/>
            <person name="Reid J."/>
            <person name="Rouhana J."/>
            <person name="Saada N."/>
            <person name="Shang Y."/>
            <person name="Simmons D."/>
            <person name="Thornton R."/>
            <person name="Warren J."/>
            <person name="Weissenberger G."/>
            <person name="Zhang J."/>
            <person name="Zhang L."/>
            <person name="Zhou C."/>
            <person name="Zhu D."/>
            <person name="Muzny D."/>
            <person name="Worley K."/>
            <person name="Gibbs R."/>
        </authorList>
    </citation>
    <scope>NUCLEOTIDE SEQUENCE [LARGE SCALE GENOMIC DNA]</scope>
    <source>
        <strain evidence="1 2">ATCC 51172</strain>
    </source>
</reference>
<evidence type="ECO:0000313" key="1">
    <source>
        <dbReference type="EMBL" id="EEI85287.1"/>
    </source>
</evidence>
<accession>C2BIN5</accession>
<dbReference type="Proteomes" id="UP000005984">
    <property type="component" value="Unassembled WGS sequence"/>
</dbReference>
<gene>
    <name evidence="1" type="ORF">HMPREF0072_2205</name>
</gene>
<sequence length="40" mass="5026">MQDYSLQDLTRVGFIKYEITMEFTYVRRWKNNFYLLEILS</sequence>
<proteinExistence type="predicted"/>
<dbReference type="HOGENOM" id="CLU_3283978_0_0_9"/>